<evidence type="ECO:0000313" key="1">
    <source>
        <dbReference type="EMBL" id="CAH0024558.1"/>
    </source>
</evidence>
<name>A0A9N9VG96_9HYPO</name>
<accession>A0A9N9VG96</accession>
<proteinExistence type="predicted"/>
<dbReference type="EMBL" id="CABFNQ020000698">
    <property type="protein sequence ID" value="CAH0024558.1"/>
    <property type="molecule type" value="Genomic_DNA"/>
</dbReference>
<protein>
    <submittedName>
        <fullName evidence="1">Uncharacterized protein</fullName>
    </submittedName>
</protein>
<organism evidence="1 2">
    <name type="scientific">Clonostachys rhizophaga</name>
    <dbReference type="NCBI Taxonomy" id="160324"/>
    <lineage>
        <taxon>Eukaryota</taxon>
        <taxon>Fungi</taxon>
        <taxon>Dikarya</taxon>
        <taxon>Ascomycota</taxon>
        <taxon>Pezizomycotina</taxon>
        <taxon>Sordariomycetes</taxon>
        <taxon>Hypocreomycetidae</taxon>
        <taxon>Hypocreales</taxon>
        <taxon>Bionectriaceae</taxon>
        <taxon>Clonostachys</taxon>
    </lineage>
</organism>
<dbReference type="AlphaFoldDB" id="A0A9N9VG96"/>
<keyword evidence="2" id="KW-1185">Reference proteome</keyword>
<gene>
    <name evidence="1" type="ORF">CRHIZ90672A_00016827</name>
</gene>
<comment type="caution">
    <text evidence="1">The sequence shown here is derived from an EMBL/GenBank/DDBJ whole genome shotgun (WGS) entry which is preliminary data.</text>
</comment>
<dbReference type="Proteomes" id="UP000696573">
    <property type="component" value="Unassembled WGS sequence"/>
</dbReference>
<evidence type="ECO:0000313" key="2">
    <source>
        <dbReference type="Proteomes" id="UP000696573"/>
    </source>
</evidence>
<sequence length="59" mass="6804">MNSQGTKAVIHVKVLLDMPGHGHDAVTTNGEKQDELYMQCKSWVENKPVEKFDKVYQYH</sequence>
<reference evidence="1" key="1">
    <citation type="submission" date="2021-10" db="EMBL/GenBank/DDBJ databases">
        <authorList>
            <person name="Piombo E."/>
        </authorList>
    </citation>
    <scope>NUCLEOTIDE SEQUENCE</scope>
</reference>